<evidence type="ECO:0000313" key="1">
    <source>
        <dbReference type="EMBL" id="NMW87984.1"/>
    </source>
</evidence>
<organism evidence="2 3">
    <name type="scientific">Mobiluncus curtisii</name>
    <dbReference type="NCBI Taxonomy" id="2051"/>
    <lineage>
        <taxon>Bacteria</taxon>
        <taxon>Bacillati</taxon>
        <taxon>Actinomycetota</taxon>
        <taxon>Actinomycetes</taxon>
        <taxon>Actinomycetales</taxon>
        <taxon>Actinomycetaceae</taxon>
        <taxon>Mobiluncus</taxon>
    </lineage>
</organism>
<evidence type="ECO:0000313" key="3">
    <source>
        <dbReference type="Proteomes" id="UP000250245"/>
    </source>
</evidence>
<name>A0A2X2YHB8_9ACTO</name>
<sequence>MVQKCDSRTVEEFKEAWLRGDSVFPQHPEEEGQRWFLRTPVSSATPARNENLVFIGMNPSTAANFAPRTEGGDPTTERILNYDDFKIGNYCQMTIINLIPLIGQSEKSKTSSKKLPTWSDEAGKKEIQDSYWVTREVIKLIVKESHTVHLMWGCPSSRFPWKKDVLPFVKKWLHETITNQNVQAFLSKKGHPLHPGFGGIKQWEGKTLADDVRFILET</sequence>
<dbReference type="EMBL" id="UASJ01000001">
    <property type="protein sequence ID" value="SQB65758.1"/>
    <property type="molecule type" value="Genomic_DNA"/>
</dbReference>
<protein>
    <submittedName>
        <fullName evidence="1">DUF1643 domain-containing protein</fullName>
    </submittedName>
</protein>
<dbReference type="EMBL" id="JABCUI010000005">
    <property type="protein sequence ID" value="NMW87984.1"/>
    <property type="molecule type" value="Genomic_DNA"/>
</dbReference>
<reference evidence="2 3" key="1">
    <citation type="submission" date="2018-06" db="EMBL/GenBank/DDBJ databases">
        <authorList>
            <consortium name="Pathogen Informatics"/>
            <person name="Doyle S."/>
        </authorList>
    </citation>
    <scope>NUCLEOTIDE SEQUENCE [LARGE SCALE GENOMIC DNA]</scope>
    <source>
        <strain evidence="2 3">NCTC11820</strain>
    </source>
</reference>
<dbReference type="Pfam" id="PF07799">
    <property type="entry name" value="DUF1643"/>
    <property type="match status" value="1"/>
</dbReference>
<reference evidence="1 4" key="2">
    <citation type="submission" date="2020-04" db="EMBL/GenBank/DDBJ databases">
        <title>Antimicrobial susceptibility and clonality of vaginal-derived multi-drug resistant Mobiluncus isolates in China.</title>
        <authorList>
            <person name="Zhang X."/>
        </authorList>
    </citation>
    <scope>NUCLEOTIDE SEQUENCE [LARGE SCALE GENOMIC DNA]</scope>
    <source>
        <strain evidence="1 4">19</strain>
    </source>
</reference>
<dbReference type="GeneID" id="55564902"/>
<dbReference type="RefSeq" id="WP_013188937.1">
    <property type="nucleotide sequence ID" value="NZ_CP068112.1"/>
</dbReference>
<evidence type="ECO:0000313" key="4">
    <source>
        <dbReference type="Proteomes" id="UP000553981"/>
    </source>
</evidence>
<dbReference type="Proteomes" id="UP000553981">
    <property type="component" value="Unassembled WGS sequence"/>
</dbReference>
<gene>
    <name evidence="1" type="ORF">HHJ67_09580</name>
    <name evidence="2" type="ORF">NCTC11820_01830</name>
</gene>
<accession>A0A2X2YHB8</accession>
<dbReference type="Proteomes" id="UP000250245">
    <property type="component" value="Unassembled WGS sequence"/>
</dbReference>
<evidence type="ECO:0000313" key="2">
    <source>
        <dbReference type="EMBL" id="SQB65758.1"/>
    </source>
</evidence>
<proteinExistence type="predicted"/>
<dbReference type="AlphaFoldDB" id="A0A2X2YHB8"/>
<dbReference type="InterPro" id="IPR012441">
    <property type="entry name" value="DUF1643"/>
</dbReference>